<protein>
    <recommendedName>
        <fullName evidence="3">DUF2281 domain-containing protein</fullName>
    </recommendedName>
</protein>
<evidence type="ECO:0000313" key="2">
    <source>
        <dbReference type="Proteomes" id="UP000236724"/>
    </source>
</evidence>
<evidence type="ECO:0008006" key="3">
    <source>
        <dbReference type="Google" id="ProtNLM"/>
    </source>
</evidence>
<evidence type="ECO:0000313" key="1">
    <source>
        <dbReference type="EMBL" id="SEH09011.1"/>
    </source>
</evidence>
<gene>
    <name evidence="1" type="ORF">MBHS_04904</name>
</gene>
<reference evidence="1 2" key="1">
    <citation type="submission" date="2016-10" db="EMBL/GenBank/DDBJ databases">
        <authorList>
            <person name="de Groot N.N."/>
        </authorList>
    </citation>
    <scope>NUCLEOTIDE SEQUENCE [LARGE SCALE GENOMIC DNA]</scope>
    <source>
        <strain evidence="1">MBHS1</strain>
    </source>
</reference>
<dbReference type="OrthoDB" id="489663at2"/>
<dbReference type="AlphaFoldDB" id="A0A1H6FHW0"/>
<name>A0A1H6FHW0_9GAMM</name>
<accession>A0A1H6FHW0</accession>
<keyword evidence="2" id="KW-1185">Reference proteome</keyword>
<dbReference type="Proteomes" id="UP000236724">
    <property type="component" value="Unassembled WGS sequence"/>
</dbReference>
<dbReference type="RefSeq" id="WP_103922501.1">
    <property type="nucleotide sequence ID" value="NZ_FMSV02000557.1"/>
</dbReference>
<proteinExistence type="predicted"/>
<sequence>MPTAQVNISTQELLQAVKKLQPIEFEAFLVQILNLQARYQRQTNKPQNFLQTITGLGCSEEKTVSEQADDILRQEIDPIKGWSLK</sequence>
<dbReference type="EMBL" id="FMSV02000557">
    <property type="protein sequence ID" value="SEH09011.1"/>
    <property type="molecule type" value="Genomic_DNA"/>
</dbReference>
<organism evidence="1 2">
    <name type="scientific">Candidatus Venteria ishoeyi</name>
    <dbReference type="NCBI Taxonomy" id="1899563"/>
    <lineage>
        <taxon>Bacteria</taxon>
        <taxon>Pseudomonadati</taxon>
        <taxon>Pseudomonadota</taxon>
        <taxon>Gammaproteobacteria</taxon>
        <taxon>Thiotrichales</taxon>
        <taxon>Thiotrichaceae</taxon>
        <taxon>Venteria</taxon>
    </lineage>
</organism>